<reference evidence="8 9" key="1">
    <citation type="submission" date="2021-02" db="EMBL/GenBank/DDBJ databases">
        <title>Plant Genome Project.</title>
        <authorList>
            <person name="Zhang R.-G."/>
        </authorList>
    </citation>
    <scope>NUCLEOTIDE SEQUENCE [LARGE SCALE GENOMIC DNA]</scope>
    <source>
        <tissue evidence="8">Leaves</tissue>
    </source>
</reference>
<dbReference type="PANTHER" id="PTHR32077">
    <property type="entry name" value="FASCICLIN-LIKE ARABINOGALACTAN PROTEIN"/>
    <property type="match status" value="1"/>
</dbReference>
<evidence type="ECO:0000256" key="7">
    <source>
        <dbReference type="SAM" id="SignalP"/>
    </source>
</evidence>
<evidence type="ECO:0008006" key="10">
    <source>
        <dbReference type="Google" id="ProtNLM"/>
    </source>
</evidence>
<protein>
    <recommendedName>
        <fullName evidence="10">Arabinogalactan-like protein</fullName>
    </recommendedName>
</protein>
<evidence type="ECO:0000313" key="9">
    <source>
        <dbReference type="Proteomes" id="UP000827721"/>
    </source>
</evidence>
<gene>
    <name evidence="8" type="ORF">JRO89_XS14G0162600</name>
</gene>
<dbReference type="PANTHER" id="PTHR32077:SF54">
    <property type="entry name" value="FASCICLIN-LIKE ARABINOGALACTAN PROTEIN 13-RELATED"/>
    <property type="match status" value="1"/>
</dbReference>
<organism evidence="8 9">
    <name type="scientific">Xanthoceras sorbifolium</name>
    <dbReference type="NCBI Taxonomy" id="99658"/>
    <lineage>
        <taxon>Eukaryota</taxon>
        <taxon>Viridiplantae</taxon>
        <taxon>Streptophyta</taxon>
        <taxon>Embryophyta</taxon>
        <taxon>Tracheophyta</taxon>
        <taxon>Spermatophyta</taxon>
        <taxon>Magnoliopsida</taxon>
        <taxon>eudicotyledons</taxon>
        <taxon>Gunneridae</taxon>
        <taxon>Pentapetalae</taxon>
        <taxon>rosids</taxon>
        <taxon>malvids</taxon>
        <taxon>Sapindales</taxon>
        <taxon>Sapindaceae</taxon>
        <taxon>Xanthoceroideae</taxon>
        <taxon>Xanthoceras</taxon>
    </lineage>
</organism>
<evidence type="ECO:0000256" key="4">
    <source>
        <dbReference type="ARBA" id="ARBA00022729"/>
    </source>
</evidence>
<dbReference type="InterPro" id="IPR045003">
    <property type="entry name" value="FLA_A"/>
</dbReference>
<dbReference type="EMBL" id="JAFEMO010000014">
    <property type="protein sequence ID" value="KAH7548550.1"/>
    <property type="molecule type" value="Genomic_DNA"/>
</dbReference>
<dbReference type="Proteomes" id="UP000827721">
    <property type="component" value="Unassembled WGS sequence"/>
</dbReference>
<keyword evidence="5" id="KW-0472">Membrane</keyword>
<accession>A0ABQ8H5H4</accession>
<evidence type="ECO:0000256" key="5">
    <source>
        <dbReference type="ARBA" id="ARBA00023136"/>
    </source>
</evidence>
<evidence type="ECO:0000256" key="6">
    <source>
        <dbReference type="SAM" id="MobiDB-lite"/>
    </source>
</evidence>
<keyword evidence="3" id="KW-0336">GPI-anchor</keyword>
<name>A0ABQ8H5H4_9ROSI</name>
<keyword evidence="9" id="KW-1185">Reference proteome</keyword>
<keyword evidence="3" id="KW-0449">Lipoprotein</keyword>
<proteinExistence type="predicted"/>
<evidence type="ECO:0000256" key="2">
    <source>
        <dbReference type="ARBA" id="ARBA00022475"/>
    </source>
</evidence>
<evidence type="ECO:0000256" key="1">
    <source>
        <dbReference type="ARBA" id="ARBA00004609"/>
    </source>
</evidence>
<keyword evidence="2" id="KW-1003">Cell membrane</keyword>
<feature type="chain" id="PRO_5047520290" description="Arabinogalactan-like protein" evidence="7">
    <location>
        <begin position="24"/>
        <end position="181"/>
    </location>
</feature>
<evidence type="ECO:0000313" key="8">
    <source>
        <dbReference type="EMBL" id="KAH7548550.1"/>
    </source>
</evidence>
<feature type="region of interest" description="Disordered" evidence="6">
    <location>
        <begin position="122"/>
        <end position="156"/>
    </location>
</feature>
<evidence type="ECO:0000256" key="3">
    <source>
        <dbReference type="ARBA" id="ARBA00022622"/>
    </source>
</evidence>
<feature type="signal peptide" evidence="7">
    <location>
        <begin position="1"/>
        <end position="23"/>
    </location>
</feature>
<sequence>MAPTSVLTLSSLLLLLLAPHTQAQAPTPGPSGPLNVTGLLDKSGQYTMLINLLTTTQVASQIENQATDNDGQAFGLNFVSQNNQVNVSTELVETQINNALSQEIPLAVYPVDKVLLPNELFGRKPPSASPPAKTFPEKGSKLPIPDAKDQASANDTNAGGRINAGLGFVAGLALLCMGVLS</sequence>
<comment type="subcellular location">
    <subcellularLocation>
        <location evidence="1">Cell membrane</location>
        <topology evidence="1">Lipid-anchor</topology>
        <topology evidence="1">GPI-anchor</topology>
    </subcellularLocation>
</comment>
<keyword evidence="4 7" id="KW-0732">Signal</keyword>
<keyword evidence="3" id="KW-0325">Glycoprotein</keyword>
<comment type="caution">
    <text evidence="8">The sequence shown here is derived from an EMBL/GenBank/DDBJ whole genome shotgun (WGS) entry which is preliminary data.</text>
</comment>